<feature type="region of interest" description="Disordered" evidence="1">
    <location>
        <begin position="68"/>
        <end position="90"/>
    </location>
</feature>
<dbReference type="OrthoDB" id="3265206at2759"/>
<evidence type="ECO:0000313" key="3">
    <source>
        <dbReference type="Proteomes" id="UP000297245"/>
    </source>
</evidence>
<dbReference type="Proteomes" id="UP000297245">
    <property type="component" value="Unassembled WGS sequence"/>
</dbReference>
<name>A0A4S8M1D6_DENBC</name>
<feature type="compositionally biased region" description="Basic and acidic residues" evidence="1">
    <location>
        <begin position="79"/>
        <end position="89"/>
    </location>
</feature>
<reference evidence="2 3" key="1">
    <citation type="journal article" date="2019" name="Nat. Ecol. Evol.">
        <title>Megaphylogeny resolves global patterns of mushroom evolution.</title>
        <authorList>
            <person name="Varga T."/>
            <person name="Krizsan K."/>
            <person name="Foldi C."/>
            <person name="Dima B."/>
            <person name="Sanchez-Garcia M."/>
            <person name="Sanchez-Ramirez S."/>
            <person name="Szollosi G.J."/>
            <person name="Szarkandi J.G."/>
            <person name="Papp V."/>
            <person name="Albert L."/>
            <person name="Andreopoulos W."/>
            <person name="Angelini C."/>
            <person name="Antonin V."/>
            <person name="Barry K.W."/>
            <person name="Bougher N.L."/>
            <person name="Buchanan P."/>
            <person name="Buyck B."/>
            <person name="Bense V."/>
            <person name="Catcheside P."/>
            <person name="Chovatia M."/>
            <person name="Cooper J."/>
            <person name="Damon W."/>
            <person name="Desjardin D."/>
            <person name="Finy P."/>
            <person name="Geml J."/>
            <person name="Haridas S."/>
            <person name="Hughes K."/>
            <person name="Justo A."/>
            <person name="Karasinski D."/>
            <person name="Kautmanova I."/>
            <person name="Kiss B."/>
            <person name="Kocsube S."/>
            <person name="Kotiranta H."/>
            <person name="LaButti K.M."/>
            <person name="Lechner B.E."/>
            <person name="Liimatainen K."/>
            <person name="Lipzen A."/>
            <person name="Lukacs Z."/>
            <person name="Mihaltcheva S."/>
            <person name="Morgado L.N."/>
            <person name="Niskanen T."/>
            <person name="Noordeloos M.E."/>
            <person name="Ohm R.A."/>
            <person name="Ortiz-Santana B."/>
            <person name="Ovrebo C."/>
            <person name="Racz N."/>
            <person name="Riley R."/>
            <person name="Savchenko A."/>
            <person name="Shiryaev A."/>
            <person name="Soop K."/>
            <person name="Spirin V."/>
            <person name="Szebenyi C."/>
            <person name="Tomsovsky M."/>
            <person name="Tulloss R.E."/>
            <person name="Uehling J."/>
            <person name="Grigoriev I.V."/>
            <person name="Vagvolgyi C."/>
            <person name="Papp T."/>
            <person name="Martin F.M."/>
            <person name="Miettinen O."/>
            <person name="Hibbett D.S."/>
            <person name="Nagy L.G."/>
        </authorList>
    </citation>
    <scope>NUCLEOTIDE SEQUENCE [LARGE SCALE GENOMIC DNA]</scope>
    <source>
        <strain evidence="2 3">CBS 962.96</strain>
    </source>
</reference>
<dbReference type="EMBL" id="ML179189">
    <property type="protein sequence ID" value="THU95894.1"/>
    <property type="molecule type" value="Genomic_DNA"/>
</dbReference>
<gene>
    <name evidence="2" type="ORF">K435DRAFT_112089</name>
</gene>
<evidence type="ECO:0000256" key="1">
    <source>
        <dbReference type="SAM" id="MobiDB-lite"/>
    </source>
</evidence>
<proteinExistence type="predicted"/>
<accession>A0A4S8M1D6</accession>
<sequence length="814" mass="92356">MMLLLWIIGHRLSEDQVGKLVSTAVGDALKREQLQNPELEFQELTQLDSVNHVLVSLRKMIKTKLPLPPDRNPFQGRDYNPEDENKPLPRSELWGYQLPEEQQYEYDIWRNPMLLLQPLQNRVIIPQTKLTVLIIQWAACNFGLGKKVYSLQDVDPESFWNADPPDDDDCLSASTISSNDSFAFEVFDGTATPPYEDLWYDEPIEDWIHARFCSVYRMHGWAHRSLVRVLLFNAFSRSQSLPTYSLILDAVHVADRLSHLMTRDVLHYVEQFIIAHALLLWRETNKVETWNPRSLFSEWSPEKRSLIVIFVDALRWDQEQSLSETEHPRAFEDIREFVVNPMHFCQDASDIISLPLIEAENMFESINQLPKLDPSACVCGECFLIESKLPSNLEHFRHQYFSITSSRPNDCDALARTWEPTLQAAEKWLEDLITQVECQFTLLPWSEEDRTGPAVLEVANMMNISVGSVLSDRQLLRLVVALSILRIDLPPAIPKSPGRFGLGFVVTLPWQADREDYCLEDYPTDNVIFANGGWLYDLVSMEGVSLLHAREELKIVYHTTLPGKFSAICMPNFRSDHPVVLPPHHLSAGDHEQTSLADNPTTPQSDTEIITTIVLSNFQSDAFPLVSVCSRGFSSPRGALAALLRVELLGRVIETIWKPDVKAGSPCEHRDLWGRMTHCSPSAMDLILRVLPPKGSVADSTLSEELLFAASADAYSKGQDILRERTMELAERVAPLLEAGSPLERNRACIVRCGARDGPVDALIILAASLKKSVYVLDHRECWDCALSRMQEQERTVGIAIDIKNTTFCDVCRV</sequence>
<keyword evidence="3" id="KW-1185">Reference proteome</keyword>
<organism evidence="2 3">
    <name type="scientific">Dendrothele bispora (strain CBS 962.96)</name>
    <dbReference type="NCBI Taxonomy" id="1314807"/>
    <lineage>
        <taxon>Eukaryota</taxon>
        <taxon>Fungi</taxon>
        <taxon>Dikarya</taxon>
        <taxon>Basidiomycota</taxon>
        <taxon>Agaricomycotina</taxon>
        <taxon>Agaricomycetes</taxon>
        <taxon>Agaricomycetidae</taxon>
        <taxon>Agaricales</taxon>
        <taxon>Agaricales incertae sedis</taxon>
        <taxon>Dendrothele</taxon>
    </lineage>
</organism>
<protein>
    <submittedName>
        <fullName evidence="2">Uncharacterized protein</fullName>
    </submittedName>
</protein>
<evidence type="ECO:0000313" key="2">
    <source>
        <dbReference type="EMBL" id="THU95894.1"/>
    </source>
</evidence>
<dbReference type="AlphaFoldDB" id="A0A4S8M1D6"/>